<proteinExistence type="predicted"/>
<evidence type="ECO:0000256" key="1">
    <source>
        <dbReference type="SAM" id="Phobius"/>
    </source>
</evidence>
<protein>
    <submittedName>
        <fullName evidence="2">Uncharacterized protein</fullName>
    </submittedName>
</protein>
<evidence type="ECO:0000313" key="3">
    <source>
        <dbReference type="Proteomes" id="UP001199916"/>
    </source>
</evidence>
<accession>A0ABS8YLQ5</accession>
<comment type="caution">
    <text evidence="2">The sequence shown here is derived from an EMBL/GenBank/DDBJ whole genome shotgun (WGS) entry which is preliminary data.</text>
</comment>
<dbReference type="EMBL" id="JAJNBZ010000015">
    <property type="protein sequence ID" value="MCE5171232.1"/>
    <property type="molecule type" value="Genomic_DNA"/>
</dbReference>
<gene>
    <name evidence="2" type="ORF">LQV63_18190</name>
</gene>
<name>A0ABS8YLQ5_9BACL</name>
<feature type="transmembrane region" description="Helical" evidence="1">
    <location>
        <begin position="60"/>
        <end position="93"/>
    </location>
</feature>
<sequence>MFWIVLSLIALALSMTLPSFRNIPAPKTSALQDSHKEIYAILLAVGTGMPLNGLGRISDWVGIALALSFQWGIFTGVMLALSLQLCFVILSLLASLRIATEARDVPQSSLNQTGSSNAQAYL</sequence>
<keyword evidence="1" id="KW-0812">Transmembrane</keyword>
<dbReference type="RefSeq" id="WP_233697761.1">
    <property type="nucleotide sequence ID" value="NZ_JAJNBZ010000015.1"/>
</dbReference>
<organism evidence="2 3">
    <name type="scientific">Paenibacillus profundus</name>
    <dbReference type="NCBI Taxonomy" id="1173085"/>
    <lineage>
        <taxon>Bacteria</taxon>
        <taxon>Bacillati</taxon>
        <taxon>Bacillota</taxon>
        <taxon>Bacilli</taxon>
        <taxon>Bacillales</taxon>
        <taxon>Paenibacillaceae</taxon>
        <taxon>Paenibacillus</taxon>
    </lineage>
</organism>
<dbReference type="Proteomes" id="UP001199916">
    <property type="component" value="Unassembled WGS sequence"/>
</dbReference>
<keyword evidence="3" id="KW-1185">Reference proteome</keyword>
<evidence type="ECO:0000313" key="2">
    <source>
        <dbReference type="EMBL" id="MCE5171232.1"/>
    </source>
</evidence>
<keyword evidence="1" id="KW-0472">Membrane</keyword>
<reference evidence="2 3" key="1">
    <citation type="submission" date="2021-11" db="EMBL/GenBank/DDBJ databases">
        <title>Draft genome sequence of Paenibacillus profundus YoMME, a new Gram-positive bacteria with exoelectrogenic properties.</title>
        <authorList>
            <person name="Hubenova Y."/>
            <person name="Hubenova E."/>
            <person name="Manasiev Y."/>
            <person name="Peykov S."/>
            <person name="Mitov M."/>
        </authorList>
    </citation>
    <scope>NUCLEOTIDE SEQUENCE [LARGE SCALE GENOMIC DNA]</scope>
    <source>
        <strain evidence="2 3">YoMME</strain>
    </source>
</reference>
<keyword evidence="1" id="KW-1133">Transmembrane helix</keyword>